<dbReference type="FunCoup" id="A0A1Y5TR26">
    <property type="interactions" value="190"/>
</dbReference>
<sequence>MSGHLRSILFITPAGIGDTVLSTGLLGDLAARHPKSAITVVTTPAAMPLFESAPNVIRVLTERGGAALWRQLGGLRRWGLVVDLARLGVARLLLARRRRVLGAASTGEHRLTSLARVLDLDPPPAPRLWLSGPVLSRGAELVGPATPVLALGPAASWGGRQWPAERFVAAARRLIGYGGALAGGRVMLLSAPDERAAVEPLVAALPKGWVVDLAGRLDVATAAACLARADLFIGNDSGLMHLAAASGVPTLGLFGPTDETVNGPCGEHCRAVRTRESVAEIVGAPGFDARSARSRMQGLQIETVVAAAARLVDRMAGAAA</sequence>
<evidence type="ECO:0000313" key="3">
    <source>
        <dbReference type="EMBL" id="SLN70068.1"/>
    </source>
</evidence>
<dbReference type="CDD" id="cd03789">
    <property type="entry name" value="GT9_LPS_heptosyltransferase"/>
    <property type="match status" value="1"/>
</dbReference>
<dbReference type="EC" id="2.-.-.-" evidence="3"/>
<dbReference type="InterPro" id="IPR051199">
    <property type="entry name" value="LPS_LOS_Heptosyltrfase"/>
</dbReference>
<protein>
    <submittedName>
        <fullName evidence="3">ADP-heptose--LPS heptosyltransferase 2</fullName>
        <ecNumber evidence="3">2.-.-.-</ecNumber>
    </submittedName>
</protein>
<gene>
    <name evidence="3" type="primary">rfaF_2</name>
    <name evidence="3" type="ORF">OCH7691_03241</name>
</gene>
<dbReference type="RefSeq" id="WP_217808088.1">
    <property type="nucleotide sequence ID" value="NZ_FWFR01000003.1"/>
</dbReference>
<reference evidence="3 4" key="1">
    <citation type="submission" date="2017-03" db="EMBL/GenBank/DDBJ databases">
        <authorList>
            <person name="Afonso C.L."/>
            <person name="Miller P.J."/>
            <person name="Scott M.A."/>
            <person name="Spackman E."/>
            <person name="Goraichik I."/>
            <person name="Dimitrov K.M."/>
            <person name="Suarez D.L."/>
            <person name="Swayne D.E."/>
        </authorList>
    </citation>
    <scope>NUCLEOTIDE SEQUENCE [LARGE SCALE GENOMIC DNA]</scope>
    <source>
        <strain evidence="3 4">CECT 7691</strain>
    </source>
</reference>
<dbReference type="AlphaFoldDB" id="A0A1Y5TR26"/>
<keyword evidence="2 3" id="KW-0808">Transferase</keyword>
<dbReference type="Pfam" id="PF01075">
    <property type="entry name" value="Glyco_transf_9"/>
    <property type="match status" value="1"/>
</dbReference>
<dbReference type="SUPFAM" id="SSF53756">
    <property type="entry name" value="UDP-Glycosyltransferase/glycogen phosphorylase"/>
    <property type="match status" value="1"/>
</dbReference>
<dbReference type="GO" id="GO:0005829">
    <property type="term" value="C:cytosol"/>
    <property type="evidence" value="ECO:0007669"/>
    <property type="project" value="TreeGrafter"/>
</dbReference>
<organism evidence="3 4">
    <name type="scientific">Oceanibacterium hippocampi</name>
    <dbReference type="NCBI Taxonomy" id="745714"/>
    <lineage>
        <taxon>Bacteria</taxon>
        <taxon>Pseudomonadati</taxon>
        <taxon>Pseudomonadota</taxon>
        <taxon>Alphaproteobacteria</taxon>
        <taxon>Sneathiellales</taxon>
        <taxon>Sneathiellaceae</taxon>
        <taxon>Oceanibacterium</taxon>
    </lineage>
</organism>
<dbReference type="GO" id="GO:0009244">
    <property type="term" value="P:lipopolysaccharide core region biosynthetic process"/>
    <property type="evidence" value="ECO:0007669"/>
    <property type="project" value="TreeGrafter"/>
</dbReference>
<dbReference type="EMBL" id="FWFR01000003">
    <property type="protein sequence ID" value="SLN70068.1"/>
    <property type="molecule type" value="Genomic_DNA"/>
</dbReference>
<dbReference type="InterPro" id="IPR002201">
    <property type="entry name" value="Glyco_trans_9"/>
</dbReference>
<accession>A0A1Y5TR26</accession>
<evidence type="ECO:0000256" key="1">
    <source>
        <dbReference type="ARBA" id="ARBA00022676"/>
    </source>
</evidence>
<proteinExistence type="predicted"/>
<evidence type="ECO:0000256" key="2">
    <source>
        <dbReference type="ARBA" id="ARBA00022679"/>
    </source>
</evidence>
<keyword evidence="1" id="KW-0328">Glycosyltransferase</keyword>
<dbReference type="InParanoid" id="A0A1Y5TR26"/>
<dbReference type="GO" id="GO:0008713">
    <property type="term" value="F:ADP-heptose-lipopolysaccharide heptosyltransferase activity"/>
    <property type="evidence" value="ECO:0007669"/>
    <property type="project" value="TreeGrafter"/>
</dbReference>
<dbReference type="Proteomes" id="UP000193200">
    <property type="component" value="Unassembled WGS sequence"/>
</dbReference>
<name>A0A1Y5TR26_9PROT</name>
<keyword evidence="4" id="KW-1185">Reference proteome</keyword>
<dbReference type="PANTHER" id="PTHR30160">
    <property type="entry name" value="TETRAACYLDISACCHARIDE 4'-KINASE-RELATED"/>
    <property type="match status" value="1"/>
</dbReference>
<evidence type="ECO:0000313" key="4">
    <source>
        <dbReference type="Proteomes" id="UP000193200"/>
    </source>
</evidence>
<dbReference type="Gene3D" id="3.40.50.2000">
    <property type="entry name" value="Glycogen Phosphorylase B"/>
    <property type="match status" value="2"/>
</dbReference>